<feature type="compositionally biased region" description="Basic and acidic residues" evidence="1">
    <location>
        <begin position="399"/>
        <end position="412"/>
    </location>
</feature>
<feature type="region of interest" description="Disordered" evidence="1">
    <location>
        <begin position="471"/>
        <end position="492"/>
    </location>
</feature>
<dbReference type="Proteomes" id="UP000515135">
    <property type="component" value="Unplaced"/>
</dbReference>
<gene>
    <name evidence="3" type="primary">LOC109475346</name>
</gene>
<dbReference type="GeneID" id="109475346"/>
<proteinExistence type="predicted"/>
<dbReference type="KEGG" id="bbel:109475346"/>
<organism evidence="2 3">
    <name type="scientific">Branchiostoma belcheri</name>
    <name type="common">Amphioxus</name>
    <dbReference type="NCBI Taxonomy" id="7741"/>
    <lineage>
        <taxon>Eukaryota</taxon>
        <taxon>Metazoa</taxon>
        <taxon>Chordata</taxon>
        <taxon>Cephalochordata</taxon>
        <taxon>Leptocardii</taxon>
        <taxon>Amphioxiformes</taxon>
        <taxon>Branchiostomatidae</taxon>
        <taxon>Branchiostoma</taxon>
    </lineage>
</organism>
<feature type="region of interest" description="Disordered" evidence="1">
    <location>
        <begin position="64"/>
        <end position="84"/>
    </location>
</feature>
<name>A0A6P4Z4L0_BRABE</name>
<accession>A0A6P4Z4L0</accession>
<protein>
    <submittedName>
        <fullName evidence="3">Uncharacterized protein LOC109475346</fullName>
    </submittedName>
</protein>
<feature type="region of interest" description="Disordered" evidence="1">
    <location>
        <begin position="105"/>
        <end position="169"/>
    </location>
</feature>
<evidence type="ECO:0000313" key="2">
    <source>
        <dbReference type="Proteomes" id="UP000515135"/>
    </source>
</evidence>
<reference evidence="3" key="1">
    <citation type="submission" date="2025-08" db="UniProtKB">
        <authorList>
            <consortium name="RefSeq"/>
        </authorList>
    </citation>
    <scope>IDENTIFICATION</scope>
    <source>
        <tissue evidence="3">Gonad</tissue>
    </source>
</reference>
<dbReference type="RefSeq" id="XP_019631518.1">
    <property type="nucleotide sequence ID" value="XM_019775959.1"/>
</dbReference>
<feature type="region of interest" description="Disordered" evidence="1">
    <location>
        <begin position="374"/>
        <end position="412"/>
    </location>
</feature>
<feature type="region of interest" description="Disordered" evidence="1">
    <location>
        <begin position="308"/>
        <end position="343"/>
    </location>
</feature>
<keyword evidence="2" id="KW-1185">Reference proteome</keyword>
<evidence type="ECO:0000256" key="1">
    <source>
        <dbReference type="SAM" id="MobiDB-lite"/>
    </source>
</evidence>
<feature type="region of interest" description="Disordered" evidence="1">
    <location>
        <begin position="1"/>
        <end position="23"/>
    </location>
</feature>
<feature type="compositionally biased region" description="Pro residues" evidence="1">
    <location>
        <begin position="478"/>
        <end position="492"/>
    </location>
</feature>
<dbReference type="AlphaFoldDB" id="A0A6P4Z4L0"/>
<dbReference type="OrthoDB" id="10005839at2759"/>
<evidence type="ECO:0000313" key="3">
    <source>
        <dbReference type="RefSeq" id="XP_019631518.1"/>
    </source>
</evidence>
<sequence length="492" mass="55155">MTGPMAGATTGGAGIVPRYEDGSSTGEALLWDCEDEWSGELPVRFPILAVTRQQLAMGDQRRVPFEDPATDSRQQVHGQDISGGEFEGAAAKGAVLRVEPPTAVELRHSSVTESSTPRPTRPTPPGGKLLSQAASVDLTKEASTSSQEGERLLSFPKQDITKEESYEEDPDRLNLKSILRMLEKPSDMEGYGYKHRWHMDTSCDVFRARQPFSAVQIGFKKTMTGRNQARVTVGPSGYFLGQRPRTMPMDSLQRTAFRPLEVLRPVSVSKSFDDRGRRPSAPPPTRDSHTQTQRGHFNFRNLELQSPLRVSPLHERSRSFQASPRKLKPVVKPSTARSWDGSYDRTVSPTYCTDILRATPLASPRDSAKALAIHSLSRKSRRNGQKEEADVWTSPSPVDRTDFSDGSDAKQSEILRVPQHVIETEEKHVKFNMRKGKLTREDTFLSDMEPRYVDYTLRQQNKMSREMSKLLKKSHNPTRPPANTPVPVTPEY</sequence>
<feature type="region of interest" description="Disordered" evidence="1">
    <location>
        <begin position="268"/>
        <end position="296"/>
    </location>
</feature>